<keyword evidence="2" id="KW-1185">Reference proteome</keyword>
<comment type="caution">
    <text evidence="1">The sequence shown here is derived from an EMBL/GenBank/DDBJ whole genome shotgun (WGS) entry which is preliminary data.</text>
</comment>
<sequence length="76" mass="8461">MGTVGHLAAPARAFDRLTRLAEKEKWTDDTPVPPTVFGPMWEGAPPDWWTDNILSDLLNESTIETEAHDESTSPLK</sequence>
<dbReference type="RefSeq" id="WP_210663197.1">
    <property type="nucleotide sequence ID" value="NZ_JAGKQQ010000002.1"/>
</dbReference>
<protein>
    <submittedName>
        <fullName evidence="1">Uncharacterized protein</fullName>
    </submittedName>
</protein>
<accession>A0ABS5C499</accession>
<name>A0ABS5C499_9BACT</name>
<evidence type="ECO:0000313" key="2">
    <source>
        <dbReference type="Proteomes" id="UP000676565"/>
    </source>
</evidence>
<evidence type="ECO:0000313" key="1">
    <source>
        <dbReference type="EMBL" id="MBP3960802.1"/>
    </source>
</evidence>
<dbReference type="EMBL" id="JAGKQQ010000002">
    <property type="protein sequence ID" value="MBP3960802.1"/>
    <property type="molecule type" value="Genomic_DNA"/>
</dbReference>
<gene>
    <name evidence="1" type="ORF">J8F10_36740</name>
</gene>
<proteinExistence type="predicted"/>
<dbReference type="Proteomes" id="UP000676565">
    <property type="component" value="Unassembled WGS sequence"/>
</dbReference>
<reference evidence="1 2" key="1">
    <citation type="submission" date="2021-04" db="EMBL/GenBank/DDBJ databases">
        <authorList>
            <person name="Ivanova A."/>
        </authorList>
    </citation>
    <scope>NUCLEOTIDE SEQUENCE [LARGE SCALE GENOMIC DNA]</scope>
    <source>
        <strain evidence="1 2">G18</strain>
    </source>
</reference>
<organism evidence="1 2">
    <name type="scientific">Gemmata palustris</name>
    <dbReference type="NCBI Taxonomy" id="2822762"/>
    <lineage>
        <taxon>Bacteria</taxon>
        <taxon>Pseudomonadati</taxon>
        <taxon>Planctomycetota</taxon>
        <taxon>Planctomycetia</taxon>
        <taxon>Gemmatales</taxon>
        <taxon>Gemmataceae</taxon>
        <taxon>Gemmata</taxon>
    </lineage>
</organism>